<dbReference type="InterPro" id="IPR020845">
    <property type="entry name" value="AMP-binding_CS"/>
</dbReference>
<keyword evidence="3" id="KW-0547">Nucleotide-binding</keyword>
<dbReference type="InterPro" id="IPR050237">
    <property type="entry name" value="ATP-dep_AMP-bd_enzyme"/>
</dbReference>
<dbReference type="Gene3D" id="3.40.50.12780">
    <property type="entry name" value="N-terminal domain of ligase-like"/>
    <property type="match status" value="1"/>
</dbReference>
<evidence type="ECO:0000313" key="7">
    <source>
        <dbReference type="Proteomes" id="UP000002490"/>
    </source>
</evidence>
<keyword evidence="1" id="KW-0474">Menaquinone biosynthesis</keyword>
<dbReference type="GO" id="GO:0005524">
    <property type="term" value="F:ATP binding"/>
    <property type="evidence" value="ECO:0007669"/>
    <property type="project" value="UniProtKB-KW"/>
</dbReference>
<reference evidence="6 7" key="1">
    <citation type="journal article" date="2002" name="J. Bacteriol.">
        <title>Genome sequence of Yersinia pestis KIM.</title>
        <authorList>
            <person name="Deng W."/>
            <person name="Burland V."/>
            <person name="Plunkett G.III."/>
            <person name="Boutin A."/>
            <person name="Mayhew G.F."/>
            <person name="Liss P."/>
            <person name="Perna N.T."/>
            <person name="Rose D.J."/>
            <person name="Mau B."/>
            <person name="Zhou S."/>
            <person name="Schwartz D.C."/>
            <person name="Fetherston J.D."/>
            <person name="Lindler L.E."/>
            <person name="Brubaker R.R."/>
            <person name="Plana G.V."/>
            <person name="Straley S.C."/>
            <person name="McDonough K.A."/>
            <person name="Nilles M.L."/>
            <person name="Matson J.S."/>
            <person name="Blattner F.R."/>
            <person name="Perry R.D."/>
        </authorList>
    </citation>
    <scope>NUCLEOTIDE SEQUENCE [LARGE SCALE GENOMIC DNA]</scope>
    <source>
        <strain evidence="7">KIM10+ / Biovar Mediaevalis</strain>
    </source>
</reference>
<dbReference type="InterPro" id="IPR045851">
    <property type="entry name" value="AMP-bd_C_sf"/>
</dbReference>
<dbReference type="Proteomes" id="UP000002490">
    <property type="component" value="Chromosome"/>
</dbReference>
<evidence type="ECO:0000256" key="4">
    <source>
        <dbReference type="ARBA" id="ARBA00022840"/>
    </source>
</evidence>
<keyword evidence="4" id="KW-0067">ATP-binding</keyword>
<gene>
    <name evidence="6" type="primary">menE</name>
    <name evidence="6" type="ordered locus">y1664</name>
</gene>
<dbReference type="PANTHER" id="PTHR43767">
    <property type="entry name" value="LONG-CHAIN-FATTY-ACID--COA LIGASE"/>
    <property type="match status" value="1"/>
</dbReference>
<dbReference type="InterPro" id="IPR000873">
    <property type="entry name" value="AMP-dep_synth/lig_dom"/>
</dbReference>
<evidence type="ECO:0000256" key="1">
    <source>
        <dbReference type="ARBA" id="ARBA00022428"/>
    </source>
</evidence>
<dbReference type="GO" id="GO:0009234">
    <property type="term" value="P:menaquinone biosynthetic process"/>
    <property type="evidence" value="ECO:0007669"/>
    <property type="project" value="UniProtKB-KW"/>
</dbReference>
<dbReference type="GO" id="GO:0008756">
    <property type="term" value="F:o-succinylbenzoate-CoA ligase activity"/>
    <property type="evidence" value="ECO:0007669"/>
    <property type="project" value="InterPro"/>
</dbReference>
<dbReference type="Gene3D" id="3.30.300.30">
    <property type="match status" value="1"/>
</dbReference>
<dbReference type="Pfam" id="PF00501">
    <property type="entry name" value="AMP-binding"/>
    <property type="match status" value="1"/>
</dbReference>
<dbReference type="NCBIfam" id="TIGR01923">
    <property type="entry name" value="menE"/>
    <property type="match status" value="1"/>
</dbReference>
<name>Q8D0S3_YERPE</name>
<sequence>MARQPVAANHDRAVGRGMASLGHPPWEHWPWQYWANLRPQALAIRSGGQRISWQQLASDINALAAFFQQQGVVPGSGVALRGKNSYTLLLAYLAALQCAARVLPLNPQLPDALLAQRLPTLDIHFMLNLATPLPPHFAFTPLDPRTVDSAAVTPIAWDGQRLATLTLTSGSSGLPKAAVHSLGAHRANADGVLALMNFTASDSWLLSLPLFHVSGQGIVWRWLTAGATLGVPEGVPLVEALAGCSHASLVPTQLWRLLANAAPPLTLKEVLLGGAMIPTELTEQAEAHGIRCWCGYGLTELASTVCAKRADGRPGVGVALAGRQVKLVDDEVWIKADCLAAGYWQQGQLLPLTDSDGWFHTRDRGRWQQGELCILGRLDNLFFSGGEGIQPEDIERVLLQYSGVQHAFVIPVADAEFGHRPVAVIDSADEVDVVALADWLAPRLAVFQRPIAFYRLPTFLKRGGIKISRQQLADWLRGKYEGEKIGER</sequence>
<accession>Q8D0S3</accession>
<dbReference type="PROSITE" id="PS00455">
    <property type="entry name" value="AMP_BINDING"/>
    <property type="match status" value="1"/>
</dbReference>
<evidence type="ECO:0000259" key="5">
    <source>
        <dbReference type="Pfam" id="PF00501"/>
    </source>
</evidence>
<dbReference type="AlphaFoldDB" id="Q8D0S3"/>
<dbReference type="PANTHER" id="PTHR43767:SF1">
    <property type="entry name" value="NONRIBOSOMAL PEPTIDE SYNTHASE PES1 (EUROFUNG)-RELATED"/>
    <property type="match status" value="1"/>
</dbReference>
<protein>
    <submittedName>
        <fullName evidence="6">O-succinylbenzoate-CoA ligase</fullName>
    </submittedName>
</protein>
<dbReference type="EMBL" id="AE009952">
    <property type="protein sequence ID" value="AAM85233.1"/>
    <property type="molecule type" value="Genomic_DNA"/>
</dbReference>
<dbReference type="HOGENOM" id="CLU_000022_59_0_6"/>
<organism evidence="6 7">
    <name type="scientific">Yersinia pestis</name>
    <dbReference type="NCBI Taxonomy" id="632"/>
    <lineage>
        <taxon>Bacteria</taxon>
        <taxon>Pseudomonadati</taxon>
        <taxon>Pseudomonadota</taxon>
        <taxon>Gammaproteobacteria</taxon>
        <taxon>Enterobacterales</taxon>
        <taxon>Yersiniaceae</taxon>
        <taxon>Yersinia</taxon>
    </lineage>
</organism>
<dbReference type="InterPro" id="IPR010192">
    <property type="entry name" value="MenE"/>
</dbReference>
<keyword evidence="2 6" id="KW-0436">Ligase</keyword>
<dbReference type="NCBIfam" id="NF006539">
    <property type="entry name" value="PRK09029.1"/>
    <property type="match status" value="1"/>
</dbReference>
<dbReference type="CDD" id="cd17630">
    <property type="entry name" value="OSB_MenE-like"/>
    <property type="match status" value="1"/>
</dbReference>
<dbReference type="InterPro" id="IPR042099">
    <property type="entry name" value="ANL_N_sf"/>
</dbReference>
<evidence type="ECO:0000313" key="6">
    <source>
        <dbReference type="EMBL" id="AAM85233.1"/>
    </source>
</evidence>
<dbReference type="SUPFAM" id="SSF56801">
    <property type="entry name" value="Acetyl-CoA synthetase-like"/>
    <property type="match status" value="1"/>
</dbReference>
<feature type="domain" description="AMP-dependent synthetase/ligase" evidence="5">
    <location>
        <begin position="33"/>
        <end position="344"/>
    </location>
</feature>
<evidence type="ECO:0000256" key="3">
    <source>
        <dbReference type="ARBA" id="ARBA00022741"/>
    </source>
</evidence>
<dbReference type="KEGG" id="ypk:y1664"/>
<proteinExistence type="predicted"/>
<evidence type="ECO:0000256" key="2">
    <source>
        <dbReference type="ARBA" id="ARBA00022598"/>
    </source>
</evidence>